<evidence type="ECO:0000313" key="2">
    <source>
        <dbReference type="Proteomes" id="UP001218364"/>
    </source>
</evidence>
<proteinExistence type="predicted"/>
<accession>A0ABD4XAC8</accession>
<protein>
    <submittedName>
        <fullName evidence="1">Uncharacterized protein</fullName>
    </submittedName>
</protein>
<gene>
    <name evidence="1" type="ORF">PXK24_11585</name>
</gene>
<organism evidence="1 2">
    <name type="scientific">Phaeobacter gallaeciensis</name>
    <dbReference type="NCBI Taxonomy" id="60890"/>
    <lineage>
        <taxon>Bacteria</taxon>
        <taxon>Pseudomonadati</taxon>
        <taxon>Pseudomonadota</taxon>
        <taxon>Alphaproteobacteria</taxon>
        <taxon>Rhodobacterales</taxon>
        <taxon>Roseobacteraceae</taxon>
        <taxon>Phaeobacter</taxon>
    </lineage>
</organism>
<evidence type="ECO:0000313" key="1">
    <source>
        <dbReference type="EMBL" id="MDE4166336.1"/>
    </source>
</evidence>
<name>A0ABD4XAC8_9RHOB</name>
<reference evidence="1 2" key="1">
    <citation type="submission" date="2023-02" db="EMBL/GenBank/DDBJ databases">
        <title>Population genomics of bacteria associated with diatom.</title>
        <authorList>
            <person name="Xie J."/>
            <person name="Wang H."/>
        </authorList>
    </citation>
    <scope>NUCLEOTIDE SEQUENCE [LARGE SCALE GENOMIC DNA]</scope>
    <source>
        <strain evidence="1 2">PT47_8</strain>
    </source>
</reference>
<sequence>MSDYRKVDATHHLSSYEVMLPIWNGENKLLKPFEPWKPGRGGPSIPGLSLPWYQAYNASKHDRHNEFKKANLENLVMAVAGLLILVTSQFRDQDFSAGSTSFSVSGYDYHPLEAAIGSLFRIKYPDDWADEELYEFDWTVLKKQVDRFQKIDFDAIPS</sequence>
<dbReference type="EMBL" id="JARCJK010000005">
    <property type="protein sequence ID" value="MDE4166336.1"/>
    <property type="molecule type" value="Genomic_DNA"/>
</dbReference>
<dbReference type="AlphaFoldDB" id="A0ABD4XAC8"/>
<dbReference type="Proteomes" id="UP001218364">
    <property type="component" value="Unassembled WGS sequence"/>
</dbReference>
<comment type="caution">
    <text evidence="1">The sequence shown here is derived from an EMBL/GenBank/DDBJ whole genome shotgun (WGS) entry which is preliminary data.</text>
</comment>